<evidence type="ECO:0000313" key="4">
    <source>
        <dbReference type="EMBL" id="KAH7292084.1"/>
    </source>
</evidence>
<evidence type="ECO:0000256" key="2">
    <source>
        <dbReference type="SAM" id="MobiDB-lite"/>
    </source>
</evidence>
<gene>
    <name evidence="4" type="ORF">KP509_29G051000</name>
</gene>
<protein>
    <recommendedName>
        <fullName evidence="3">SS18 N-terminal domain-containing protein</fullName>
    </recommendedName>
</protein>
<comment type="caution">
    <text evidence="4">The sequence shown here is derived from an EMBL/GenBank/DDBJ whole genome shotgun (WGS) entry which is preliminary data.</text>
</comment>
<sequence length="231" mass="25138">MQQQPPQTFTGGPHPPIASVTTELVQKYLDENKQLILSILDNQNVGNLNECAVYQQKLQSNLMFLAAVADAQTQSPPIHLQPHLRPPGMQYMPPQQAQKHMVPQTMLRPPMQYSPNDIVVMQQAKMHQQQSLPQQQLMHGQGQAGGIVYQMNPSDTPMGMNSMMMSRGYSGGGMPEGIQLNRASTVEMRLGNRVSSDAGGGQLGPNNSSVSPALGGETSQTNSKSFNEGEN</sequence>
<dbReference type="OMA" id="NECAVFQ"/>
<feature type="domain" description="SS18 N-terminal" evidence="3">
    <location>
        <begin position="19"/>
        <end position="75"/>
    </location>
</feature>
<feature type="region of interest" description="Disordered" evidence="2">
    <location>
        <begin position="193"/>
        <end position="231"/>
    </location>
</feature>
<dbReference type="Pfam" id="PF05030">
    <property type="entry name" value="SSXT"/>
    <property type="match status" value="1"/>
</dbReference>
<organism evidence="4 5">
    <name type="scientific">Ceratopteris richardii</name>
    <name type="common">Triangle waterfern</name>
    <dbReference type="NCBI Taxonomy" id="49495"/>
    <lineage>
        <taxon>Eukaryota</taxon>
        <taxon>Viridiplantae</taxon>
        <taxon>Streptophyta</taxon>
        <taxon>Embryophyta</taxon>
        <taxon>Tracheophyta</taxon>
        <taxon>Polypodiopsida</taxon>
        <taxon>Polypodiidae</taxon>
        <taxon>Polypodiales</taxon>
        <taxon>Pteridineae</taxon>
        <taxon>Pteridaceae</taxon>
        <taxon>Parkerioideae</taxon>
        <taxon>Ceratopteris</taxon>
    </lineage>
</organism>
<name>A0A8T2R8J3_CERRI</name>
<reference evidence="4" key="1">
    <citation type="submission" date="2021-08" db="EMBL/GenBank/DDBJ databases">
        <title>WGS assembly of Ceratopteris richardii.</title>
        <authorList>
            <person name="Marchant D.B."/>
            <person name="Chen G."/>
            <person name="Jenkins J."/>
            <person name="Shu S."/>
            <person name="Leebens-Mack J."/>
            <person name="Grimwood J."/>
            <person name="Schmutz J."/>
            <person name="Soltis P."/>
            <person name="Soltis D."/>
            <person name="Chen Z.-H."/>
        </authorList>
    </citation>
    <scope>NUCLEOTIDE SEQUENCE</scope>
    <source>
        <strain evidence="4">Whitten #5841</strain>
        <tissue evidence="4">Leaf</tissue>
    </source>
</reference>
<dbReference type="InterPro" id="IPR007726">
    <property type="entry name" value="SS18_N"/>
</dbReference>
<proteinExistence type="inferred from homology"/>
<dbReference type="OrthoDB" id="10265171at2759"/>
<evidence type="ECO:0000313" key="5">
    <source>
        <dbReference type="Proteomes" id="UP000825935"/>
    </source>
</evidence>
<dbReference type="AlphaFoldDB" id="A0A8T2R8J3"/>
<comment type="similarity">
    <text evidence="1">Belongs to the SS18 family.</text>
</comment>
<keyword evidence="5" id="KW-1185">Reference proteome</keyword>
<accession>A0A8T2R8J3</accession>
<dbReference type="EMBL" id="CM035434">
    <property type="protein sequence ID" value="KAH7292084.1"/>
    <property type="molecule type" value="Genomic_DNA"/>
</dbReference>
<feature type="compositionally biased region" description="Polar residues" evidence="2">
    <location>
        <begin position="204"/>
        <end position="231"/>
    </location>
</feature>
<evidence type="ECO:0000259" key="3">
    <source>
        <dbReference type="Pfam" id="PF05030"/>
    </source>
</evidence>
<dbReference type="Proteomes" id="UP000825935">
    <property type="component" value="Chromosome 29"/>
</dbReference>
<evidence type="ECO:0000256" key="1">
    <source>
        <dbReference type="ARBA" id="ARBA00007945"/>
    </source>
</evidence>